<evidence type="ECO:0000256" key="2">
    <source>
        <dbReference type="ARBA" id="ARBA00022448"/>
    </source>
</evidence>
<name>A0A426TYW1_9CHLR</name>
<dbReference type="GO" id="GO:0042956">
    <property type="term" value="P:maltodextrin transmembrane transport"/>
    <property type="evidence" value="ECO:0007669"/>
    <property type="project" value="TreeGrafter"/>
</dbReference>
<dbReference type="Pfam" id="PF13416">
    <property type="entry name" value="SBP_bac_8"/>
    <property type="match status" value="1"/>
</dbReference>
<keyword evidence="2" id="KW-0813">Transport</keyword>
<dbReference type="Proteomes" id="UP000280307">
    <property type="component" value="Unassembled WGS sequence"/>
</dbReference>
<keyword evidence="3 4" id="KW-0732">Signal</keyword>
<dbReference type="EMBL" id="RSAS01000461">
    <property type="protein sequence ID" value="RRR71279.1"/>
    <property type="molecule type" value="Genomic_DNA"/>
</dbReference>
<gene>
    <name evidence="5" type="ORF">EI684_11805</name>
</gene>
<evidence type="ECO:0000256" key="4">
    <source>
        <dbReference type="SAM" id="SignalP"/>
    </source>
</evidence>
<sequence length="446" mass="46738">MLSFARLLSLRLCASVLLLVCLAACGGEPPPPPTAVPTQVIPTPVNPIPTNTPQPTLLPGVTPTPTPMLRSQTLPFWVEADGPLLAELVALAAAFNATHHASIAVVARPLDGLRPSLATAQLLDEPLPALLWANQSTLAGLIVDGQIQAFPAERVASDTFPALLTAARRDAQLWGLPVLAHNNLVLLYNRELVEDAPPSTSDQLIVQSRAAATPLVAGLVMGWNEAYWTLPWLYAFGGAPTTPDGQTITLDTPAMTPTLNLMRELYAAAPQNGDGYARGQRLLTQGYAAFAIDGDWAWGQYLAVSATLELGVAPLPIVPATGRRALPPLGGSYVMLGRTLEGAPHADALAFVELLASPAVQAQLARASGQLPATDSALELLDLSGDPLLSIAARHVATAPGLAPTQATHCALYGLAAWLPSLFSGRLELAAAASTMQREAEVCLER</sequence>
<evidence type="ECO:0000256" key="1">
    <source>
        <dbReference type="ARBA" id="ARBA00008520"/>
    </source>
</evidence>
<dbReference type="GO" id="GO:0055052">
    <property type="term" value="C:ATP-binding cassette (ABC) transporter complex, substrate-binding subunit-containing"/>
    <property type="evidence" value="ECO:0007669"/>
    <property type="project" value="TreeGrafter"/>
</dbReference>
<dbReference type="PANTHER" id="PTHR30061:SF50">
    <property type="entry name" value="MALTOSE_MALTODEXTRIN-BINDING PERIPLASMIC PROTEIN"/>
    <property type="match status" value="1"/>
</dbReference>
<proteinExistence type="inferred from homology"/>
<evidence type="ECO:0000256" key="3">
    <source>
        <dbReference type="ARBA" id="ARBA00022729"/>
    </source>
</evidence>
<dbReference type="SUPFAM" id="SSF53850">
    <property type="entry name" value="Periplasmic binding protein-like II"/>
    <property type="match status" value="1"/>
</dbReference>
<accession>A0A426TYW1</accession>
<evidence type="ECO:0000313" key="6">
    <source>
        <dbReference type="Proteomes" id="UP000280307"/>
    </source>
</evidence>
<dbReference type="GO" id="GO:1901982">
    <property type="term" value="F:maltose binding"/>
    <property type="evidence" value="ECO:0007669"/>
    <property type="project" value="TreeGrafter"/>
</dbReference>
<comment type="similarity">
    <text evidence="1">Belongs to the bacterial solute-binding protein 1 family.</text>
</comment>
<dbReference type="AlphaFoldDB" id="A0A426TYW1"/>
<comment type="caution">
    <text evidence="5">The sequence shown here is derived from an EMBL/GenBank/DDBJ whole genome shotgun (WGS) entry which is preliminary data.</text>
</comment>
<feature type="chain" id="PRO_5019073074" evidence="4">
    <location>
        <begin position="24"/>
        <end position="446"/>
    </location>
</feature>
<dbReference type="InterPro" id="IPR006059">
    <property type="entry name" value="SBP"/>
</dbReference>
<protein>
    <submittedName>
        <fullName evidence="5">Extracellular solute-binding protein</fullName>
    </submittedName>
</protein>
<evidence type="ECO:0000313" key="5">
    <source>
        <dbReference type="EMBL" id="RRR71279.1"/>
    </source>
</evidence>
<dbReference type="PANTHER" id="PTHR30061">
    <property type="entry name" value="MALTOSE-BINDING PERIPLASMIC PROTEIN"/>
    <property type="match status" value="1"/>
</dbReference>
<dbReference type="GO" id="GO:0015768">
    <property type="term" value="P:maltose transport"/>
    <property type="evidence" value="ECO:0007669"/>
    <property type="project" value="TreeGrafter"/>
</dbReference>
<organism evidence="5 6">
    <name type="scientific">Candidatus Viridilinea halotolerans</name>
    <dbReference type="NCBI Taxonomy" id="2491704"/>
    <lineage>
        <taxon>Bacteria</taxon>
        <taxon>Bacillati</taxon>
        <taxon>Chloroflexota</taxon>
        <taxon>Chloroflexia</taxon>
        <taxon>Chloroflexales</taxon>
        <taxon>Chloroflexineae</taxon>
        <taxon>Oscillochloridaceae</taxon>
        <taxon>Candidatus Viridilinea</taxon>
    </lineage>
</organism>
<reference evidence="5 6" key="1">
    <citation type="submission" date="2018-12" db="EMBL/GenBank/DDBJ databases">
        <title>Genome Sequence of Candidatus Viridilinea halotolerans isolated from saline sulfide-rich spring.</title>
        <authorList>
            <person name="Grouzdev D.S."/>
            <person name="Burganskaya E.I."/>
            <person name="Krutkina M.S."/>
            <person name="Sukhacheva M.V."/>
            <person name="Gorlenko V.M."/>
        </authorList>
    </citation>
    <scope>NUCLEOTIDE SEQUENCE [LARGE SCALE GENOMIC DNA]</scope>
    <source>
        <strain evidence="5">Chok-6</strain>
    </source>
</reference>
<feature type="signal peptide" evidence="4">
    <location>
        <begin position="1"/>
        <end position="23"/>
    </location>
</feature>
<dbReference type="Gene3D" id="3.40.190.10">
    <property type="entry name" value="Periplasmic binding protein-like II"/>
    <property type="match status" value="2"/>
</dbReference>